<proteinExistence type="predicted"/>
<dbReference type="PANTHER" id="PTHR33361">
    <property type="entry name" value="GLR0591 PROTEIN"/>
    <property type="match status" value="1"/>
</dbReference>
<gene>
    <name evidence="1" type="ORF">IRJ16_12680</name>
</gene>
<comment type="caution">
    <text evidence="1">The sequence shown here is derived from an EMBL/GenBank/DDBJ whole genome shotgun (WGS) entry which is preliminary data.</text>
</comment>
<protein>
    <submittedName>
        <fullName evidence="1">DUF885 domain-containing protein</fullName>
    </submittedName>
</protein>
<reference evidence="1" key="1">
    <citation type="submission" date="2020-10" db="EMBL/GenBank/DDBJ databases">
        <title>Mucilaginibacter mali sp. nov., isolated from rhizosphere soil of apple orchard.</title>
        <authorList>
            <person name="Lee J.-S."/>
            <person name="Kim H.S."/>
            <person name="Kim J.-S."/>
        </authorList>
    </citation>
    <scope>NUCLEOTIDE SEQUENCE</scope>
    <source>
        <strain evidence="1">KCTC 22746</strain>
    </source>
</reference>
<evidence type="ECO:0000313" key="1">
    <source>
        <dbReference type="EMBL" id="MBE9662741.1"/>
    </source>
</evidence>
<keyword evidence="2" id="KW-1185">Reference proteome</keyword>
<organism evidence="1 2">
    <name type="scientific">Mucilaginibacter myungsuensis</name>
    <dbReference type="NCBI Taxonomy" id="649104"/>
    <lineage>
        <taxon>Bacteria</taxon>
        <taxon>Pseudomonadati</taxon>
        <taxon>Bacteroidota</taxon>
        <taxon>Sphingobacteriia</taxon>
        <taxon>Sphingobacteriales</taxon>
        <taxon>Sphingobacteriaceae</taxon>
        <taxon>Mucilaginibacter</taxon>
    </lineage>
</organism>
<dbReference type="Pfam" id="PF05960">
    <property type="entry name" value="DUF885"/>
    <property type="match status" value="1"/>
</dbReference>
<dbReference type="AlphaFoldDB" id="A0A929KW70"/>
<dbReference type="Proteomes" id="UP000622475">
    <property type="component" value="Unassembled WGS sequence"/>
</dbReference>
<evidence type="ECO:0000313" key="2">
    <source>
        <dbReference type="Proteomes" id="UP000622475"/>
    </source>
</evidence>
<name>A0A929KW70_9SPHI</name>
<dbReference type="EMBL" id="JADFFL010000004">
    <property type="protein sequence ID" value="MBE9662741.1"/>
    <property type="molecule type" value="Genomic_DNA"/>
</dbReference>
<sequence length="605" mass="69321">MVGFCGKSLSFISLNINPVIKKALPLFFLVLLVYSCKKDGAMTDNSPKDNDAFARYENNFLEAKWKLEPDAATMAGYHKYDSLLLMPNSSNRSALITFTKVQMDSLAKFNPSTLSDAYRIDYQMIQTHLDGMQWSLQQEKAYEWDPSVYNKIGVFAHILNERYAPLPKRLRSFYQKMEDLPNYYKEAQKQIKNPVPELREMAIERLNGGSTVFSKDFGDSLKKSGIPAAEQKQMLDRAQIAANATKDFATFLKNMKVDKPRSFRIGRDLYEGKFKYQIQSAGNAQQLYNAAVERKKWLHARMAKTSRELWPKYFDNAAMPKDSLEMIARVIDTLSSKHVKADNFQAEIERQIKPLESFVRSKDLLTLDPSKPLVVRKEPAYMAGVAGASISSPGPYDKNGNTYYNVGSLSGWSAEKAESYLREYNDYTIQILCLHEAIPGHYTQLVYANKTPSLIKSVLRNGAMIEGWAVFSEEMMMEAGFGNKEPEMLLMWYKWHLRTVANTILDYAVHTQNMQQDAAIKLLTYEAFQQKTEAEGKWHRVQVSSVQLTSYFSGYNEIAALRELYKKQMVDKYRIKDFNEKFLSYGSAPVKMIKELMLAKPAEKK</sequence>
<dbReference type="PANTHER" id="PTHR33361:SF15">
    <property type="entry name" value="DUF885 FAMILY LIPOPROTEIN"/>
    <property type="match status" value="1"/>
</dbReference>
<dbReference type="RefSeq" id="WP_194111967.1">
    <property type="nucleotide sequence ID" value="NZ_JADFFL010000004.1"/>
</dbReference>
<accession>A0A929KW70</accession>
<dbReference type="InterPro" id="IPR010281">
    <property type="entry name" value="DUF885"/>
</dbReference>